<dbReference type="RefSeq" id="WP_398274534.1">
    <property type="nucleotide sequence ID" value="NZ_JBITLV010000001.1"/>
</dbReference>
<evidence type="ECO:0000313" key="1">
    <source>
        <dbReference type="EMBL" id="MFI7585881.1"/>
    </source>
</evidence>
<organism evidence="1 2">
    <name type="scientific">Spongisporangium articulatum</name>
    <dbReference type="NCBI Taxonomy" id="3362603"/>
    <lineage>
        <taxon>Bacteria</taxon>
        <taxon>Bacillati</taxon>
        <taxon>Actinomycetota</taxon>
        <taxon>Actinomycetes</taxon>
        <taxon>Kineosporiales</taxon>
        <taxon>Kineosporiaceae</taxon>
        <taxon>Spongisporangium</taxon>
    </lineage>
</organism>
<protein>
    <submittedName>
        <fullName evidence="1">SAM-dependent methyltransferase</fullName>
    </submittedName>
</protein>
<dbReference type="GO" id="GO:0032259">
    <property type="term" value="P:methylation"/>
    <property type="evidence" value="ECO:0007669"/>
    <property type="project" value="UniProtKB-KW"/>
</dbReference>
<accession>A0ABW8AHQ5</accession>
<comment type="caution">
    <text evidence="1">The sequence shown here is derived from an EMBL/GenBank/DDBJ whole genome shotgun (WGS) entry which is preliminary data.</text>
</comment>
<evidence type="ECO:0000313" key="2">
    <source>
        <dbReference type="Proteomes" id="UP001612915"/>
    </source>
</evidence>
<name>A0ABW8AHQ5_9ACTN</name>
<keyword evidence="1" id="KW-0808">Transferase</keyword>
<dbReference type="Proteomes" id="UP001612915">
    <property type="component" value="Unassembled WGS sequence"/>
</dbReference>
<reference evidence="1 2" key="1">
    <citation type="submission" date="2024-10" db="EMBL/GenBank/DDBJ databases">
        <title>The Natural Products Discovery Center: Release of the First 8490 Sequenced Strains for Exploring Actinobacteria Biosynthetic Diversity.</title>
        <authorList>
            <person name="Kalkreuter E."/>
            <person name="Kautsar S.A."/>
            <person name="Yang D."/>
            <person name="Bader C.D."/>
            <person name="Teijaro C.N."/>
            <person name="Fluegel L."/>
            <person name="Davis C.M."/>
            <person name="Simpson J.R."/>
            <person name="Lauterbach L."/>
            <person name="Steele A.D."/>
            <person name="Gui C."/>
            <person name="Meng S."/>
            <person name="Li G."/>
            <person name="Viehrig K."/>
            <person name="Ye F."/>
            <person name="Su P."/>
            <person name="Kiefer A.F."/>
            <person name="Nichols A."/>
            <person name="Cepeda A.J."/>
            <person name="Yan W."/>
            <person name="Fan B."/>
            <person name="Jiang Y."/>
            <person name="Adhikari A."/>
            <person name="Zheng C.-J."/>
            <person name="Schuster L."/>
            <person name="Cowan T.M."/>
            <person name="Smanski M.J."/>
            <person name="Chevrette M.G."/>
            <person name="De Carvalho L.P.S."/>
            <person name="Shen B."/>
        </authorList>
    </citation>
    <scope>NUCLEOTIDE SEQUENCE [LARGE SCALE GENOMIC DNA]</scope>
    <source>
        <strain evidence="1 2">NPDC049639</strain>
    </source>
</reference>
<proteinExistence type="predicted"/>
<keyword evidence="1" id="KW-0489">Methyltransferase</keyword>
<dbReference type="EMBL" id="JBITLV010000001">
    <property type="protein sequence ID" value="MFI7585881.1"/>
    <property type="molecule type" value="Genomic_DNA"/>
</dbReference>
<sequence>MGAQVPRPRSADDVARWLRTKPSLAEMRAAFPQEWAHVEGQVGQLAVRNDPGAVTALLAEVSRPRRATPDRMRTRPVVVAEAVRRQMLIEALRQTLVSSQTRTEGTTLRLGRINGTVLQRLLFHRGLQRKAAGYRLFRLVWPLLTQRRRLMPLVAAQGIYCFWSDRLVRGLARLIDDRPCIEIAAGDGTLAALLTAWGTPVVATDDGSWGIEDRTGAEVEPLDAAQALRRYDPAVVVCAWPPPGNSFERKVFEAPGVEMYILITSRHRSAAGNWADYEAQAAFEMREEPRLSKALLPPGADGMVLVFRRRCEPAE</sequence>
<dbReference type="GO" id="GO:0008168">
    <property type="term" value="F:methyltransferase activity"/>
    <property type="evidence" value="ECO:0007669"/>
    <property type="project" value="UniProtKB-KW"/>
</dbReference>
<keyword evidence="2" id="KW-1185">Reference proteome</keyword>
<gene>
    <name evidence="1" type="ORF">ACIB24_02255</name>
</gene>